<proteinExistence type="predicted"/>
<dbReference type="OrthoDB" id="61321at2759"/>
<reference evidence="2" key="1">
    <citation type="journal article" date="2015" name="Genome Announc.">
        <title>Genome sequence of the AIDS-associated pathogen Penicillium marneffei (ATCC18224) and its near taxonomic relative Talaromyces stipitatus (ATCC10500).</title>
        <authorList>
            <person name="Nierman W.C."/>
            <person name="Fedorova-Abrams N.D."/>
            <person name="Andrianopoulos A."/>
        </authorList>
    </citation>
    <scope>NUCLEOTIDE SEQUENCE [LARGE SCALE GENOMIC DNA]</scope>
    <source>
        <strain evidence="2">ATCC 10500 / CBS 375.48 / QM 6759 / NRRL 1006</strain>
    </source>
</reference>
<dbReference type="SUPFAM" id="SSF49344">
    <property type="entry name" value="CBD9-like"/>
    <property type="match status" value="1"/>
</dbReference>
<dbReference type="CDD" id="cd09620">
    <property type="entry name" value="CBM9_like_3"/>
    <property type="match status" value="1"/>
</dbReference>
<dbReference type="Proteomes" id="UP000001745">
    <property type="component" value="Unassembled WGS sequence"/>
</dbReference>
<keyword evidence="2" id="KW-1185">Reference proteome</keyword>
<dbReference type="HOGENOM" id="CLU_083103_0_0_1"/>
<dbReference type="GeneID" id="8103335"/>
<name>B8MJV0_TALSN</name>
<dbReference type="AlphaFoldDB" id="B8MJV0"/>
<dbReference type="InParanoid" id="B8MJV0"/>
<dbReference type="VEuPathDB" id="FungiDB:TSTA_042420"/>
<gene>
    <name evidence="1" type="ORF">TSTA_042420</name>
</gene>
<accession>B8MJV0</accession>
<dbReference type="OMA" id="YNPSKNR"/>
<evidence type="ECO:0000313" key="2">
    <source>
        <dbReference type="Proteomes" id="UP000001745"/>
    </source>
</evidence>
<evidence type="ECO:0000313" key="1">
    <source>
        <dbReference type="EMBL" id="EED14767.1"/>
    </source>
</evidence>
<dbReference type="eggNOG" id="ENOG502S35E">
    <property type="taxonomic scope" value="Eukaryota"/>
</dbReference>
<dbReference type="STRING" id="441959.B8MJV0"/>
<organism evidence="1 2">
    <name type="scientific">Talaromyces stipitatus (strain ATCC 10500 / CBS 375.48 / QM 6759 / NRRL 1006)</name>
    <name type="common">Penicillium stipitatum</name>
    <dbReference type="NCBI Taxonomy" id="441959"/>
    <lineage>
        <taxon>Eukaryota</taxon>
        <taxon>Fungi</taxon>
        <taxon>Dikarya</taxon>
        <taxon>Ascomycota</taxon>
        <taxon>Pezizomycotina</taxon>
        <taxon>Eurotiomycetes</taxon>
        <taxon>Eurotiomycetidae</taxon>
        <taxon>Eurotiales</taxon>
        <taxon>Trichocomaceae</taxon>
        <taxon>Talaromyces</taxon>
        <taxon>Talaromyces sect. Talaromyces</taxon>
    </lineage>
</organism>
<evidence type="ECO:0008006" key="3">
    <source>
        <dbReference type="Google" id="ProtNLM"/>
    </source>
</evidence>
<sequence>MALSTPRFCWLCHGILAGTDATLMERFYINYKNRAVSLENPVHPFRLCMYIVKYLGIILLYANMLLNPLSILSIYVVATAVAAASSTASLPSLIVPECPHYGVATINQSDPERTLFPLTTASLCYNETSLQIKFEAYDETNYYYNASQTTNDDIWEYEVMEAFIYHGTNNPTTYLEFEINPNNVTYQAIVFNPSEVRATGAPFDHFFVTDPAGDGFSASTTLDRKARTWTSTVQIPLALFDVGVLKGSLWRMNFFRTITSPSTYPDQTLGAWSPTNQASFHMTPFFGNVIFV</sequence>
<dbReference type="Gene3D" id="2.60.40.1190">
    <property type="match status" value="1"/>
</dbReference>
<protein>
    <recommendedName>
        <fullName evidence="3">Carbohydrate-binding domain-containing protein</fullName>
    </recommendedName>
</protein>
<dbReference type="RefSeq" id="XP_002484720.1">
    <property type="nucleotide sequence ID" value="XM_002484675.1"/>
</dbReference>
<dbReference type="EMBL" id="EQ962657">
    <property type="protein sequence ID" value="EED14767.1"/>
    <property type="molecule type" value="Genomic_DNA"/>
</dbReference>
<dbReference type="PhylomeDB" id="B8MJV0"/>